<dbReference type="KEGG" id="dre:100538228"/>
<reference evidence="6" key="1">
    <citation type="submission" date="2025-08" db="UniProtKB">
        <authorList>
            <consortium name="RefSeq"/>
        </authorList>
    </citation>
    <scope>IDENTIFICATION</scope>
    <source>
        <strain evidence="6">Tuebingen</strain>
        <tissue evidence="6">Fibroblasts and whole tissue</tissue>
    </source>
</reference>
<evidence type="ECO:0007829" key="8">
    <source>
        <dbReference type="PeptideAtlas" id="A0A8M1RSN4"/>
    </source>
</evidence>
<dbReference type="FunCoup" id="A0A8M1RSN4">
    <property type="interactions" value="2"/>
</dbReference>
<feature type="coiled-coil region" evidence="2">
    <location>
        <begin position="50"/>
        <end position="256"/>
    </location>
</feature>
<dbReference type="GeneID" id="100538228"/>
<evidence type="ECO:0000256" key="3">
    <source>
        <dbReference type="SAM" id="MobiDB-lite"/>
    </source>
</evidence>
<organism evidence="5 6">
    <name type="scientific">Danio rerio</name>
    <name type="common">Zebrafish</name>
    <name type="synonym">Brachydanio rerio</name>
    <dbReference type="NCBI Taxonomy" id="7955"/>
    <lineage>
        <taxon>Eukaryota</taxon>
        <taxon>Metazoa</taxon>
        <taxon>Chordata</taxon>
        <taxon>Craniata</taxon>
        <taxon>Vertebrata</taxon>
        <taxon>Euteleostomi</taxon>
        <taxon>Actinopterygii</taxon>
        <taxon>Neopterygii</taxon>
        <taxon>Teleostei</taxon>
        <taxon>Ostariophysi</taxon>
        <taxon>Cypriniformes</taxon>
        <taxon>Danionidae</taxon>
        <taxon>Danioninae</taxon>
        <taxon>Danio</taxon>
    </lineage>
</organism>
<dbReference type="ZFIN" id="ZDB-GENE-160114-85">
    <property type="gene designation" value="ccdc166"/>
</dbReference>
<dbReference type="Proteomes" id="UP000000437">
    <property type="component" value="Chromosome 7"/>
</dbReference>
<feature type="compositionally biased region" description="Polar residues" evidence="3">
    <location>
        <begin position="13"/>
        <end position="25"/>
    </location>
</feature>
<evidence type="ECO:0000259" key="4">
    <source>
        <dbReference type="Pfam" id="PF14988"/>
    </source>
</evidence>
<dbReference type="AGR" id="ZFIN:ZDB-GENE-160114-85"/>
<evidence type="ECO:0000256" key="1">
    <source>
        <dbReference type="ARBA" id="ARBA00023054"/>
    </source>
</evidence>
<evidence type="ECO:0000313" key="5">
    <source>
        <dbReference type="Proteomes" id="UP000000437"/>
    </source>
</evidence>
<dbReference type="RefSeq" id="XP_003198996.1">
    <property type="nucleotide sequence ID" value="XM_003198948.7"/>
</dbReference>
<feature type="domain" description="DUF4515" evidence="4">
    <location>
        <begin position="71"/>
        <end position="260"/>
    </location>
</feature>
<dbReference type="PANTHER" id="PTHR14845:SF0">
    <property type="entry name" value="DUF4515 DOMAIN-CONTAINING PROTEIN"/>
    <property type="match status" value="1"/>
</dbReference>
<feature type="compositionally biased region" description="Basic and acidic residues" evidence="3">
    <location>
        <begin position="1"/>
        <end position="12"/>
    </location>
</feature>
<dbReference type="OrthoDB" id="2129492at2759"/>
<keyword evidence="8" id="KW-1267">Proteomics identification</keyword>
<proteinExistence type="evidence at protein level"/>
<dbReference type="Pfam" id="PF14988">
    <property type="entry name" value="DUF4515"/>
    <property type="match status" value="1"/>
</dbReference>
<evidence type="ECO:0000313" key="7">
    <source>
        <dbReference type="ZFIN" id="ZDB-GENE-160114-85"/>
    </source>
</evidence>
<dbReference type="AlphaFoldDB" id="A0A8M1RSN4"/>
<accession>A0A8M1RSN4</accession>
<feature type="region of interest" description="Disordered" evidence="3">
    <location>
        <begin position="1"/>
        <end position="27"/>
    </location>
</feature>
<name>A0A8M1RSN4_DANRE</name>
<sequence>MSKKKSESKQQEDANVSSESAGQVESQKETLLHMEYDILTEELCTLKIRVQQLRKENDFLQNEAAQTHVESEEYISYLAKRAEKRQTAIGSLSDQSHRELEKLLRQRQSMQENHEEQASELRKEILRMEHQLAKLNMEIADLEDVKTLQQQQSCRIAELEREVAAMQGHHSKTLLALRDDFKKEKEKYEKMAKEKVRAFTLSITKMAKHTLMSYSKEVLEQNKCLRMELENLAQRLHALQRQQKSLESHQRQLLQEREYVLKLHAQRVSQCSKYTPVGLIDKQEENPKQ</sequence>
<evidence type="ECO:0000256" key="2">
    <source>
        <dbReference type="SAM" id="Coils"/>
    </source>
</evidence>
<gene>
    <name evidence="6 7" type="primary">ccdc166</name>
</gene>
<keyword evidence="5" id="KW-1185">Reference proteome</keyword>
<protein>
    <submittedName>
        <fullName evidence="6">Coiled-coil domain-containing protein 166 isoform X1</fullName>
    </submittedName>
</protein>
<keyword evidence="1 2" id="KW-0175">Coiled coil</keyword>
<dbReference type="InterPro" id="IPR032777">
    <property type="entry name" value="DUF4515"/>
</dbReference>
<dbReference type="CTD" id="100130274"/>
<dbReference type="PANTHER" id="PTHR14845">
    <property type="entry name" value="COILED-COIL DOMAIN-CONTAINING 166"/>
    <property type="match status" value="1"/>
</dbReference>
<evidence type="ECO:0000313" key="6">
    <source>
        <dbReference type="RefSeq" id="XP_003198996.1"/>
    </source>
</evidence>